<dbReference type="InterPro" id="IPR006626">
    <property type="entry name" value="PbH1"/>
</dbReference>
<proteinExistence type="predicted"/>
<dbReference type="RefSeq" id="WP_146946905.1">
    <property type="nucleotide sequence ID" value="NZ_BJYV01000001.1"/>
</dbReference>
<dbReference type="InterPro" id="IPR012334">
    <property type="entry name" value="Pectin_lyas_fold"/>
</dbReference>
<dbReference type="Gene3D" id="2.160.20.10">
    <property type="entry name" value="Single-stranded right-handed beta-helix, Pectin lyase-like"/>
    <property type="match status" value="2"/>
</dbReference>
<evidence type="ECO:0000313" key="2">
    <source>
        <dbReference type="EMBL" id="GEO19709.1"/>
    </source>
</evidence>
<dbReference type="Pfam" id="PF13180">
    <property type="entry name" value="PDZ_2"/>
    <property type="match status" value="1"/>
</dbReference>
<evidence type="ECO:0000313" key="3">
    <source>
        <dbReference type="Proteomes" id="UP000321301"/>
    </source>
</evidence>
<organism evidence="2 3">
    <name type="scientific">Cyclobacterium qasimii</name>
    <dbReference type="NCBI Taxonomy" id="1350429"/>
    <lineage>
        <taxon>Bacteria</taxon>
        <taxon>Pseudomonadati</taxon>
        <taxon>Bacteroidota</taxon>
        <taxon>Cytophagia</taxon>
        <taxon>Cytophagales</taxon>
        <taxon>Cyclobacteriaceae</taxon>
        <taxon>Cyclobacterium</taxon>
    </lineage>
</organism>
<dbReference type="SMART" id="SM00710">
    <property type="entry name" value="PbH1"/>
    <property type="match status" value="5"/>
</dbReference>
<dbReference type="EMBL" id="BJYV01000001">
    <property type="protein sequence ID" value="GEO19709.1"/>
    <property type="molecule type" value="Genomic_DNA"/>
</dbReference>
<protein>
    <submittedName>
        <fullName evidence="2">Peptide-binding protein</fullName>
    </submittedName>
</protein>
<comment type="caution">
    <text evidence="2">The sequence shown here is derived from an EMBL/GenBank/DDBJ whole genome shotgun (WGS) entry which is preliminary data.</text>
</comment>
<dbReference type="InterPro" id="IPR036034">
    <property type="entry name" value="PDZ_sf"/>
</dbReference>
<dbReference type="Gene3D" id="2.30.42.10">
    <property type="match status" value="1"/>
</dbReference>
<name>A0A512C673_9BACT</name>
<dbReference type="AlphaFoldDB" id="A0A512C673"/>
<sequence>MDKKRSILLVVLATFVLISCGTKELAVYVSSSGDNENEGTIEMPFQTIEKALKEAAKIRKSSNETITIHLKEGEYHLSTPLVITSELSDIAIIGEGTDKVSVKGSMILNTNWKAFDENIWVTEVEEEVVFNQLFINGEKQILARYPNFDENGGAWQGHAEDAIAKERVAKWKNPKGGFVHAMHRGRWGGFHYMITGVDSTGALTLTGGHQNNRPSPMHPELRMVENIFEELDSEGEWYFDKQENKLYLWPNAEADLINSTTEVSTLKHLIEVNGNPENPVKNVKIEGIRFEHAMRTFMEDYNKLLRSDWTIYRGGSILLSGTESISIKDCEFTNLGGNVIFVNGYNRNTEIIGNHIHDVGATAISFVGDSTAVRSPSYQYSEFVPIAEMDTIQGPANELYPAGGKVENNLIYKIGRIEKQVAGVQISMAMNIHVKNNSIYDVPRAGINVSEGTWGGHLIENNDVFNTVLETGDHGAFNSWGRDRFWHPNRKVIDSLVQANPEMPYWDAIHTTIIRNNRFRCDHGWDIDLDDGSSNYHIYNNLCLNGGIKLREGFDRVVENNIMVNNGFHPHVWFANSKDVFRKNITMTKHFPIRLTGWGKEVDYNLFPDAASLALAQENNTDANSLFGNPLFISPETGDFTVAENSPALQLGFKNFPMDNFGVQKAELKAIAKQPNIPELNASYSQKESKNMKNWLGGTLKNVETLAEQSASGLHSMDGVIVLNVKDKSKLAMSGITDGDVVVGVEGEKIKNISELLIKYQENLWHGHLKLSIVRNQKEHEIRVNLQ</sequence>
<evidence type="ECO:0000259" key="1">
    <source>
        <dbReference type="Pfam" id="PF13180"/>
    </source>
</evidence>
<reference evidence="2 3" key="1">
    <citation type="submission" date="2019-07" db="EMBL/GenBank/DDBJ databases">
        <title>Whole genome shotgun sequence of Cyclobacterium qasimii NBRC 106168.</title>
        <authorList>
            <person name="Hosoyama A."/>
            <person name="Uohara A."/>
            <person name="Ohji S."/>
            <person name="Ichikawa N."/>
        </authorList>
    </citation>
    <scope>NUCLEOTIDE SEQUENCE [LARGE SCALE GENOMIC DNA]</scope>
    <source>
        <strain evidence="2 3">NBRC 106168</strain>
    </source>
</reference>
<dbReference type="SUPFAM" id="SSF50156">
    <property type="entry name" value="PDZ domain-like"/>
    <property type="match status" value="1"/>
</dbReference>
<dbReference type="InterPro" id="IPR001478">
    <property type="entry name" value="PDZ"/>
</dbReference>
<dbReference type="PANTHER" id="PTHR36453">
    <property type="entry name" value="SECRETED PROTEIN-RELATED"/>
    <property type="match status" value="1"/>
</dbReference>
<dbReference type="SUPFAM" id="SSF51126">
    <property type="entry name" value="Pectin lyase-like"/>
    <property type="match status" value="1"/>
</dbReference>
<dbReference type="InterPro" id="IPR011050">
    <property type="entry name" value="Pectin_lyase_fold/virulence"/>
</dbReference>
<dbReference type="PANTHER" id="PTHR36453:SF1">
    <property type="entry name" value="RIGHT HANDED BETA HELIX DOMAIN-CONTAINING PROTEIN"/>
    <property type="match status" value="1"/>
</dbReference>
<gene>
    <name evidence="2" type="ORF">CQA01_02430</name>
</gene>
<feature type="domain" description="PDZ" evidence="1">
    <location>
        <begin position="713"/>
        <end position="786"/>
    </location>
</feature>
<accession>A0A512C673</accession>
<keyword evidence="3" id="KW-1185">Reference proteome</keyword>
<dbReference type="Proteomes" id="UP000321301">
    <property type="component" value="Unassembled WGS sequence"/>
</dbReference>
<dbReference type="PROSITE" id="PS51257">
    <property type="entry name" value="PROKAR_LIPOPROTEIN"/>
    <property type="match status" value="1"/>
</dbReference>